<evidence type="ECO:0000256" key="1">
    <source>
        <dbReference type="SAM" id="MobiDB-lite"/>
    </source>
</evidence>
<feature type="compositionally biased region" description="Polar residues" evidence="1">
    <location>
        <begin position="82"/>
        <end position="99"/>
    </location>
</feature>
<feature type="compositionally biased region" description="Polar residues" evidence="1">
    <location>
        <begin position="368"/>
        <end position="377"/>
    </location>
</feature>
<feature type="compositionally biased region" description="Basic and acidic residues" evidence="1">
    <location>
        <begin position="200"/>
        <end position="211"/>
    </location>
</feature>
<dbReference type="EMBL" id="ML995867">
    <property type="protein sequence ID" value="KAF2766724.1"/>
    <property type="molecule type" value="Genomic_DNA"/>
</dbReference>
<dbReference type="InterPro" id="IPR028322">
    <property type="entry name" value="PNRC-like_rgn"/>
</dbReference>
<evidence type="ECO:0008006" key="4">
    <source>
        <dbReference type="Google" id="ProtNLM"/>
    </source>
</evidence>
<feature type="compositionally biased region" description="Polar residues" evidence="1">
    <location>
        <begin position="332"/>
        <end position="350"/>
    </location>
</feature>
<gene>
    <name evidence="2" type="ORF">EJ03DRAFT_174262</name>
</gene>
<feature type="region of interest" description="Disordered" evidence="1">
    <location>
        <begin position="1"/>
        <end position="291"/>
    </location>
</feature>
<dbReference type="Proteomes" id="UP000799436">
    <property type="component" value="Unassembled WGS sequence"/>
</dbReference>
<name>A0A6G1L3B0_9PEZI</name>
<dbReference type="AlphaFoldDB" id="A0A6G1L3B0"/>
<feature type="compositionally biased region" description="Polar residues" evidence="1">
    <location>
        <begin position="55"/>
        <end position="68"/>
    </location>
</feature>
<feature type="compositionally biased region" description="Polar residues" evidence="1">
    <location>
        <begin position="212"/>
        <end position="239"/>
    </location>
</feature>
<feature type="compositionally biased region" description="Low complexity" evidence="1">
    <location>
        <begin position="12"/>
        <end position="41"/>
    </location>
</feature>
<evidence type="ECO:0000313" key="2">
    <source>
        <dbReference type="EMBL" id="KAF2766724.1"/>
    </source>
</evidence>
<feature type="compositionally biased region" description="Basic residues" evidence="1">
    <location>
        <begin position="42"/>
        <end position="52"/>
    </location>
</feature>
<accession>A0A6G1L3B0</accession>
<sequence>MSAMNMHHMFEPGDNLPDPNAAPAAESGQAPAQSSPSATPAHLKRHNRHKKYQPQAPNQYDGTVSDSVTGPAPSPRSKKQNRQGQQSAHVAGTANQNGAVMNGHKQRPASLGGPLLPATPGPKGQAYAGPTFHASPAPSSLPVPKFFSKSVPNGAAGRKSSLQARMEDEKAAEKEESSPESDVVVPVGREAQQSPLDLFFKADKMERERTKNNGTLSPELTNRTASSTEPPNPFRQSVKNIFMREMDGEHEDMPSPRTLCVNNKPSPERPEALSSGMPQSADEQRQADTQNLKNLLFNNMQSPSPANKPHQTQSRVHFDANIFNTPSPPAFQRSTSGPVTPGQLSGQQPNYHYGNRDLSPLFKAARSDTPTRPSNLRQELPNADLPSARPTSQHDAQARGFLDQQIRNQPGSLPLDIPFLRTASGNPTATGSSASTTFHGPHQQGAFGSQQGVPGMASPRTGLAITRDIGSMEDDLRRMLKLNVLG</sequence>
<reference evidence="2" key="1">
    <citation type="journal article" date="2020" name="Stud. Mycol.">
        <title>101 Dothideomycetes genomes: a test case for predicting lifestyles and emergence of pathogens.</title>
        <authorList>
            <person name="Haridas S."/>
            <person name="Albert R."/>
            <person name="Binder M."/>
            <person name="Bloem J."/>
            <person name="Labutti K."/>
            <person name="Salamov A."/>
            <person name="Andreopoulos B."/>
            <person name="Baker S."/>
            <person name="Barry K."/>
            <person name="Bills G."/>
            <person name="Bluhm B."/>
            <person name="Cannon C."/>
            <person name="Castanera R."/>
            <person name="Culley D."/>
            <person name="Daum C."/>
            <person name="Ezra D."/>
            <person name="Gonzalez J."/>
            <person name="Henrissat B."/>
            <person name="Kuo A."/>
            <person name="Liang C."/>
            <person name="Lipzen A."/>
            <person name="Lutzoni F."/>
            <person name="Magnuson J."/>
            <person name="Mondo S."/>
            <person name="Nolan M."/>
            <person name="Ohm R."/>
            <person name="Pangilinan J."/>
            <person name="Park H.-J."/>
            <person name="Ramirez L."/>
            <person name="Alfaro M."/>
            <person name="Sun H."/>
            <person name="Tritt A."/>
            <person name="Yoshinaga Y."/>
            <person name="Zwiers L.-H."/>
            <person name="Turgeon B."/>
            <person name="Goodwin S."/>
            <person name="Spatafora J."/>
            <person name="Crous P."/>
            <person name="Grigoriev I."/>
        </authorList>
    </citation>
    <scope>NUCLEOTIDE SEQUENCE</scope>
    <source>
        <strain evidence="2">CBS 116005</strain>
    </source>
</reference>
<dbReference type="GO" id="GO:0016071">
    <property type="term" value="P:mRNA metabolic process"/>
    <property type="evidence" value="ECO:0007669"/>
    <property type="project" value="UniProtKB-ARBA"/>
</dbReference>
<feature type="region of interest" description="Disordered" evidence="1">
    <location>
        <begin position="321"/>
        <end position="396"/>
    </location>
</feature>
<dbReference type="Pfam" id="PF15365">
    <property type="entry name" value="PNRC"/>
    <property type="match status" value="1"/>
</dbReference>
<feature type="compositionally biased region" description="Low complexity" evidence="1">
    <location>
        <begin position="108"/>
        <end position="122"/>
    </location>
</feature>
<evidence type="ECO:0000313" key="3">
    <source>
        <dbReference type="Proteomes" id="UP000799436"/>
    </source>
</evidence>
<dbReference type="OrthoDB" id="2142961at2759"/>
<proteinExistence type="predicted"/>
<feature type="compositionally biased region" description="Basic and acidic residues" evidence="1">
    <location>
        <begin position="242"/>
        <end position="254"/>
    </location>
</feature>
<feature type="compositionally biased region" description="Basic and acidic residues" evidence="1">
    <location>
        <begin position="165"/>
        <end position="177"/>
    </location>
</feature>
<protein>
    <recommendedName>
        <fullName evidence="4">Proteophosphoglycan 5</fullName>
    </recommendedName>
</protein>
<organism evidence="2 3">
    <name type="scientific">Teratosphaeria nubilosa</name>
    <dbReference type="NCBI Taxonomy" id="161662"/>
    <lineage>
        <taxon>Eukaryota</taxon>
        <taxon>Fungi</taxon>
        <taxon>Dikarya</taxon>
        <taxon>Ascomycota</taxon>
        <taxon>Pezizomycotina</taxon>
        <taxon>Dothideomycetes</taxon>
        <taxon>Dothideomycetidae</taxon>
        <taxon>Mycosphaerellales</taxon>
        <taxon>Teratosphaeriaceae</taxon>
        <taxon>Teratosphaeria</taxon>
    </lineage>
</organism>
<keyword evidence="3" id="KW-1185">Reference proteome</keyword>